<protein>
    <submittedName>
        <fullName evidence="1">Uncharacterized protein</fullName>
    </submittedName>
</protein>
<name>A0A2J6PME3_9HELO</name>
<accession>A0A2J6PME3</accession>
<dbReference type="OrthoDB" id="443402at2759"/>
<dbReference type="AlphaFoldDB" id="A0A2J6PME3"/>
<organism evidence="1 2">
    <name type="scientific">Hyaloscypha hepaticicola</name>
    <dbReference type="NCBI Taxonomy" id="2082293"/>
    <lineage>
        <taxon>Eukaryota</taxon>
        <taxon>Fungi</taxon>
        <taxon>Dikarya</taxon>
        <taxon>Ascomycota</taxon>
        <taxon>Pezizomycotina</taxon>
        <taxon>Leotiomycetes</taxon>
        <taxon>Helotiales</taxon>
        <taxon>Hyaloscyphaceae</taxon>
        <taxon>Hyaloscypha</taxon>
    </lineage>
</organism>
<evidence type="ECO:0000313" key="1">
    <source>
        <dbReference type="EMBL" id="PMD15194.1"/>
    </source>
</evidence>
<keyword evidence="2" id="KW-1185">Reference proteome</keyword>
<gene>
    <name evidence="1" type="ORF">NA56DRAFT_710128</name>
</gene>
<dbReference type="STRING" id="1745343.A0A2J6PME3"/>
<reference evidence="1 2" key="1">
    <citation type="submission" date="2016-05" db="EMBL/GenBank/DDBJ databases">
        <title>A degradative enzymes factory behind the ericoid mycorrhizal symbiosis.</title>
        <authorList>
            <consortium name="DOE Joint Genome Institute"/>
            <person name="Martino E."/>
            <person name="Morin E."/>
            <person name="Grelet G."/>
            <person name="Kuo A."/>
            <person name="Kohler A."/>
            <person name="Daghino S."/>
            <person name="Barry K."/>
            <person name="Choi C."/>
            <person name="Cichocki N."/>
            <person name="Clum A."/>
            <person name="Copeland A."/>
            <person name="Hainaut M."/>
            <person name="Haridas S."/>
            <person name="Labutti K."/>
            <person name="Lindquist E."/>
            <person name="Lipzen A."/>
            <person name="Khouja H.-R."/>
            <person name="Murat C."/>
            <person name="Ohm R."/>
            <person name="Olson A."/>
            <person name="Spatafora J."/>
            <person name="Veneault-Fourrey C."/>
            <person name="Henrissat B."/>
            <person name="Grigoriev I."/>
            <person name="Martin F."/>
            <person name="Perotto S."/>
        </authorList>
    </citation>
    <scope>NUCLEOTIDE SEQUENCE [LARGE SCALE GENOMIC DNA]</scope>
    <source>
        <strain evidence="1 2">UAMH 7357</strain>
    </source>
</reference>
<dbReference type="Proteomes" id="UP000235672">
    <property type="component" value="Unassembled WGS sequence"/>
</dbReference>
<sequence>MEPYNFSVLEAMGLLSVNDGQFSARLKEEDKIKRGIFRGWFDVKQFYPCEFVDFEKTCFKNIIRRRNGYSHDAPHHLSLYTYKPTAKQPQWKDPPILPDEFYDRYYGCSNCMILEMAYSHRCSQFCPSTIDRVDRIPKRTIPLELEVQGQEEAWGLHATEYVSLVHVVVYHIVMLARPLIFWGLWLWYWGHKVDLQNASVPLTFSSRPNSIILPHNTTFTLKESTQAHIVSHSATRALRAEKGSMAPSASLCGEGLQIAGKLESSAS</sequence>
<evidence type="ECO:0000313" key="2">
    <source>
        <dbReference type="Proteomes" id="UP000235672"/>
    </source>
</evidence>
<dbReference type="EMBL" id="KZ613515">
    <property type="protein sequence ID" value="PMD15194.1"/>
    <property type="molecule type" value="Genomic_DNA"/>
</dbReference>
<proteinExistence type="predicted"/>